<feature type="domain" description="BON" evidence="1">
    <location>
        <begin position="172"/>
        <end position="240"/>
    </location>
</feature>
<dbReference type="EMBL" id="CP000698">
    <property type="protein sequence ID" value="ABQ24937.1"/>
    <property type="molecule type" value="Genomic_DNA"/>
</dbReference>
<dbReference type="PROSITE" id="PS50914">
    <property type="entry name" value="BON"/>
    <property type="match status" value="3"/>
</dbReference>
<dbReference type="RefSeq" id="WP_011937661.1">
    <property type="nucleotide sequence ID" value="NC_009483.1"/>
</dbReference>
<proteinExistence type="predicted"/>
<reference evidence="2 3" key="1">
    <citation type="submission" date="2007-05" db="EMBL/GenBank/DDBJ databases">
        <title>Complete sequence of Geobacter uraniireducens Rf4.</title>
        <authorList>
            <consortium name="US DOE Joint Genome Institute"/>
            <person name="Copeland A."/>
            <person name="Lucas S."/>
            <person name="Lapidus A."/>
            <person name="Barry K."/>
            <person name="Detter J.C."/>
            <person name="Glavina del Rio T."/>
            <person name="Hammon N."/>
            <person name="Israni S."/>
            <person name="Dalin E."/>
            <person name="Tice H."/>
            <person name="Pitluck S."/>
            <person name="Chertkov O."/>
            <person name="Brettin T."/>
            <person name="Bruce D."/>
            <person name="Han C."/>
            <person name="Schmutz J."/>
            <person name="Larimer F."/>
            <person name="Land M."/>
            <person name="Hauser L."/>
            <person name="Kyrpides N."/>
            <person name="Mikhailova N."/>
            <person name="Shelobolina E."/>
            <person name="Aklujkar M."/>
            <person name="Lovley D."/>
            <person name="Richardson P."/>
        </authorList>
    </citation>
    <scope>NUCLEOTIDE SEQUENCE [LARGE SCALE GENOMIC DNA]</scope>
    <source>
        <strain evidence="2 3">Rf4</strain>
    </source>
</reference>
<dbReference type="KEGG" id="gur:Gura_0727"/>
<dbReference type="STRING" id="351605.Gura_0727"/>
<dbReference type="Pfam" id="PF04972">
    <property type="entry name" value="BON"/>
    <property type="match status" value="3"/>
</dbReference>
<evidence type="ECO:0000313" key="2">
    <source>
        <dbReference type="EMBL" id="ABQ24937.1"/>
    </source>
</evidence>
<dbReference type="Gene3D" id="3.30.1340.30">
    <property type="match status" value="3"/>
</dbReference>
<dbReference type="AlphaFoldDB" id="A5GBV1"/>
<dbReference type="OrthoDB" id="870892at2"/>
<keyword evidence="3" id="KW-1185">Reference proteome</keyword>
<evidence type="ECO:0000313" key="3">
    <source>
        <dbReference type="Proteomes" id="UP000006695"/>
    </source>
</evidence>
<sequence>MKSADEIIRRIAASLEQETLVNLHAYPIQIDYLDGVATLTGETGDIAAKKIALEIAGAVPGVSAIVDRLHVQPAEQMEDGEIRDHVCNALLSEQLLEAYAIRALIKGSMETVREPVTPFGAIEVEVINGVVTLNGQVGSLSQKRITGVLAWWVPGSSDVVNGLEVAPPEEDNDDEVVDAIRLMLEKDPFVNATQIRVTCRNYVVTLEGLVSTESERRMAEADTWYVFRVDRVKNLLQTKE</sequence>
<dbReference type="HOGENOM" id="CLU_082070_1_0_7"/>
<organism evidence="2 3">
    <name type="scientific">Geotalea uraniireducens (strain Rf4)</name>
    <name type="common">Geobacter uraniireducens</name>
    <dbReference type="NCBI Taxonomy" id="351605"/>
    <lineage>
        <taxon>Bacteria</taxon>
        <taxon>Pseudomonadati</taxon>
        <taxon>Thermodesulfobacteriota</taxon>
        <taxon>Desulfuromonadia</taxon>
        <taxon>Geobacterales</taxon>
        <taxon>Geobacteraceae</taxon>
        <taxon>Geotalea</taxon>
    </lineage>
</organism>
<dbReference type="Proteomes" id="UP000006695">
    <property type="component" value="Chromosome"/>
</dbReference>
<evidence type="ECO:0000259" key="1">
    <source>
        <dbReference type="PROSITE" id="PS50914"/>
    </source>
</evidence>
<feature type="domain" description="BON" evidence="1">
    <location>
        <begin position="3"/>
        <end position="73"/>
    </location>
</feature>
<protein>
    <submittedName>
        <fullName evidence="2">Transport-associated protein</fullName>
    </submittedName>
</protein>
<dbReference type="PANTHER" id="PTHR34606">
    <property type="entry name" value="BON DOMAIN-CONTAINING PROTEIN"/>
    <property type="match status" value="1"/>
</dbReference>
<feature type="domain" description="BON" evidence="1">
    <location>
        <begin position="97"/>
        <end position="167"/>
    </location>
</feature>
<dbReference type="InterPro" id="IPR007055">
    <property type="entry name" value="BON_dom"/>
</dbReference>
<accession>A5GBV1</accession>
<dbReference type="InterPro" id="IPR051686">
    <property type="entry name" value="Lipoprotein_DolP"/>
</dbReference>
<dbReference type="PANTHER" id="PTHR34606:SF15">
    <property type="entry name" value="BON DOMAIN-CONTAINING PROTEIN"/>
    <property type="match status" value="1"/>
</dbReference>
<gene>
    <name evidence="2" type="ordered locus">Gura_0727</name>
</gene>
<name>A5GBV1_GEOUR</name>